<dbReference type="InterPro" id="IPR015424">
    <property type="entry name" value="PyrdxlP-dep_Trfase"/>
</dbReference>
<dbReference type="PANTHER" id="PTHR43092">
    <property type="entry name" value="L-CYSTEINE DESULFHYDRASE"/>
    <property type="match status" value="1"/>
</dbReference>
<dbReference type="RefSeq" id="XP_033671728.1">
    <property type="nucleotide sequence ID" value="XM_033815816.1"/>
</dbReference>
<dbReference type="SUPFAM" id="SSF53383">
    <property type="entry name" value="PLP-dependent transferases"/>
    <property type="match status" value="1"/>
</dbReference>
<dbReference type="Gene3D" id="3.40.640.10">
    <property type="entry name" value="Type I PLP-dependent aspartate aminotransferase-like (Major domain)"/>
    <property type="match status" value="1"/>
</dbReference>
<dbReference type="PANTHER" id="PTHR43092:SF2">
    <property type="entry name" value="HERCYNYLCYSTEINE SULFOXIDE LYASE"/>
    <property type="match status" value="1"/>
</dbReference>
<keyword evidence="4" id="KW-1185">Reference proteome</keyword>
<gene>
    <name evidence="3" type="ORF">M409DRAFT_63886</name>
</gene>
<dbReference type="GeneID" id="54569088"/>
<organism evidence="3 4">
    <name type="scientific">Zasmidium cellare ATCC 36951</name>
    <dbReference type="NCBI Taxonomy" id="1080233"/>
    <lineage>
        <taxon>Eukaryota</taxon>
        <taxon>Fungi</taxon>
        <taxon>Dikarya</taxon>
        <taxon>Ascomycota</taxon>
        <taxon>Pezizomycotina</taxon>
        <taxon>Dothideomycetes</taxon>
        <taxon>Dothideomycetidae</taxon>
        <taxon>Mycosphaerellales</taxon>
        <taxon>Mycosphaerellaceae</taxon>
        <taxon>Zasmidium</taxon>
    </lineage>
</organism>
<name>A0A6A6CYF6_ZASCE</name>
<dbReference type="EMBL" id="ML993584">
    <property type="protein sequence ID" value="KAF2170839.1"/>
    <property type="molecule type" value="Genomic_DNA"/>
</dbReference>
<dbReference type="OrthoDB" id="5978656at2759"/>
<evidence type="ECO:0000313" key="4">
    <source>
        <dbReference type="Proteomes" id="UP000799537"/>
    </source>
</evidence>
<reference evidence="3" key="1">
    <citation type="journal article" date="2020" name="Stud. Mycol.">
        <title>101 Dothideomycetes genomes: a test case for predicting lifestyles and emergence of pathogens.</title>
        <authorList>
            <person name="Haridas S."/>
            <person name="Albert R."/>
            <person name="Binder M."/>
            <person name="Bloem J."/>
            <person name="Labutti K."/>
            <person name="Salamov A."/>
            <person name="Andreopoulos B."/>
            <person name="Baker S."/>
            <person name="Barry K."/>
            <person name="Bills G."/>
            <person name="Bluhm B."/>
            <person name="Cannon C."/>
            <person name="Castanera R."/>
            <person name="Culley D."/>
            <person name="Daum C."/>
            <person name="Ezra D."/>
            <person name="Gonzalez J."/>
            <person name="Henrissat B."/>
            <person name="Kuo A."/>
            <person name="Liang C."/>
            <person name="Lipzen A."/>
            <person name="Lutzoni F."/>
            <person name="Magnuson J."/>
            <person name="Mondo S."/>
            <person name="Nolan M."/>
            <person name="Ohm R."/>
            <person name="Pangilinan J."/>
            <person name="Park H.-J."/>
            <person name="Ramirez L."/>
            <person name="Alfaro M."/>
            <person name="Sun H."/>
            <person name="Tritt A."/>
            <person name="Yoshinaga Y."/>
            <person name="Zwiers L.-H."/>
            <person name="Turgeon B."/>
            <person name="Goodwin S."/>
            <person name="Spatafora J."/>
            <person name="Crous P."/>
            <person name="Grigoriev I."/>
        </authorList>
    </citation>
    <scope>NUCLEOTIDE SEQUENCE</scope>
    <source>
        <strain evidence="3">ATCC 36951</strain>
    </source>
</reference>
<proteinExistence type="predicted"/>
<sequence length="436" mass="49315">MSKQPKEEGDLYTVIDSISTIECGKEAAQHFYFDDGWRNLNHGSYGTLPREVGAVARYFHEQSERRPDWFIRYESRLRNDEARAAIAQLINAPVDSVVFVPNATTELTLFLIYQPGDVIIHFSSVFDSCHKTIEYLVETTPVQAHGIRCDYPITDADLVARFEEAIQSIRASGKSPKLAIFDTVVSLPGVRVPFEILTGLCRRHGIFSVLDAAHSVGHISLDLTTLDPDFFVLNCHKWLFARRGCAVMYVAARNHPLMRSSLPTSNGFVPQTSKIAKPTTGSANANFITLFEFVGTIDKSPYLAVPAALKWRSKVVFKHLKGEDAVRAYCFSLAREGGDRVASILDTEVLDNEQGTLRQCAFANSRSKLHEPLFFRPLTLVREYNTFMPIFMYVGEMWVRLSAQIYLTIEDFEWAGRALREVSERHTIRPWHPSKS</sequence>
<protein>
    <recommendedName>
        <fullName evidence="2">Aminotransferase class V domain-containing protein</fullName>
    </recommendedName>
</protein>
<dbReference type="AlphaFoldDB" id="A0A6A6CYF6"/>
<evidence type="ECO:0000259" key="2">
    <source>
        <dbReference type="Pfam" id="PF00266"/>
    </source>
</evidence>
<feature type="domain" description="Aminotransferase class V" evidence="2">
    <location>
        <begin position="80"/>
        <end position="261"/>
    </location>
</feature>
<dbReference type="Proteomes" id="UP000799537">
    <property type="component" value="Unassembled WGS sequence"/>
</dbReference>
<keyword evidence="1" id="KW-0663">Pyridoxal phosphate</keyword>
<evidence type="ECO:0000256" key="1">
    <source>
        <dbReference type="ARBA" id="ARBA00022898"/>
    </source>
</evidence>
<dbReference type="InterPro" id="IPR015421">
    <property type="entry name" value="PyrdxlP-dep_Trfase_major"/>
</dbReference>
<evidence type="ECO:0000313" key="3">
    <source>
        <dbReference type="EMBL" id="KAF2170839.1"/>
    </source>
</evidence>
<dbReference type="InterPro" id="IPR000192">
    <property type="entry name" value="Aminotrans_V_dom"/>
</dbReference>
<accession>A0A6A6CYF6</accession>
<dbReference type="Pfam" id="PF00266">
    <property type="entry name" value="Aminotran_5"/>
    <property type="match status" value="1"/>
</dbReference>